<evidence type="ECO:0008006" key="15">
    <source>
        <dbReference type="Google" id="ProtNLM"/>
    </source>
</evidence>
<evidence type="ECO:0000313" key="14">
    <source>
        <dbReference type="Proteomes" id="UP000076871"/>
    </source>
</evidence>
<feature type="domain" description="RING-type" evidence="10">
    <location>
        <begin position="645"/>
        <end position="686"/>
    </location>
</feature>
<feature type="domain" description="C3H1-type" evidence="11">
    <location>
        <begin position="20"/>
        <end position="46"/>
    </location>
</feature>
<keyword evidence="6" id="KW-0833">Ubl conjugation pathway</keyword>
<dbReference type="InterPro" id="IPR001841">
    <property type="entry name" value="Znf_RING"/>
</dbReference>
<dbReference type="Gene3D" id="3.30.1370.210">
    <property type="match status" value="1"/>
</dbReference>
<evidence type="ECO:0000259" key="11">
    <source>
        <dbReference type="PROSITE" id="PS50103"/>
    </source>
</evidence>
<comment type="pathway">
    <text evidence="1">Protein modification; protein ubiquitination.</text>
</comment>
<dbReference type="InterPro" id="IPR051628">
    <property type="entry name" value="LUBAC_E3_Ligases"/>
</dbReference>
<dbReference type="Pfam" id="PF13445">
    <property type="entry name" value="zf-RING_UBOX"/>
    <property type="match status" value="1"/>
</dbReference>
<dbReference type="InterPro" id="IPR035979">
    <property type="entry name" value="RBD_domain_sf"/>
</dbReference>
<dbReference type="CDD" id="cd22585">
    <property type="entry name" value="Rcat_RBR_DEAH12-like"/>
    <property type="match status" value="1"/>
</dbReference>
<evidence type="ECO:0000259" key="12">
    <source>
        <dbReference type="PROSITE" id="PS51873"/>
    </source>
</evidence>
<evidence type="ECO:0000256" key="3">
    <source>
        <dbReference type="ARBA" id="ARBA00022723"/>
    </source>
</evidence>
<dbReference type="OrthoDB" id="10009520at2759"/>
<evidence type="ECO:0000256" key="1">
    <source>
        <dbReference type="ARBA" id="ARBA00004906"/>
    </source>
</evidence>
<dbReference type="GO" id="GO:0043161">
    <property type="term" value="P:proteasome-mediated ubiquitin-dependent protein catabolic process"/>
    <property type="evidence" value="ECO:0007669"/>
    <property type="project" value="TreeGrafter"/>
</dbReference>
<dbReference type="InterPro" id="IPR013087">
    <property type="entry name" value="Znf_C2H2_type"/>
</dbReference>
<sequence length="849" mass="94148">MQASVSSSAPSVNTPSTPTGPAIPICWDFMNGRCHRVHCRFLHDDPLNMKSRQHENSSLPSGDVAGRLGISPARNVPPPRSLIPTSSQPKPSNAVSPIVIPPSRAEYPPLHTKMNDAHSDIPLVPPGLGLEARILGSDAPTSPKEPPKPAILTVLDATRVTFGPGFEVQRLVTGFESRQVMFRRIPQGVTSAEVTSVLQPFGETVAVTLYDNVKRDGTIAAKATFAEHEQASQAASALDGSLLFGSNISARLLTFSDTMVGKGSLADGTVYLEFPSAHKTGFVGYASRKLAEEAIAKANGTEMREALVSAAIYEGLPSVGTVTVRFLGLPANTRAEELARYGNNEGVMMTQPNYNSTSTAIGRLREILTGYGELLSFNALPPPYRRSTVRVWAHFDSSEIAEIVRVNFHWRRKQFCGSGRIVARHIRSLKYSLPVEVYKALSADIRLLSSYIWTTEASSSISVLDKRAAVGGRVMIKLVSQNMPSLARLKTHFERLLRGEKLVENGEVVWDGFFSRRGGIFFLEELERRFPDVLVNRDPRRRTLALFGPVHKRQIVRSIILTRVARMRAQKTHVIALDGRLIGLFMNADLAALRQQFGPENVIIDLWERVLRIRGDDEAYRVARTAVERARTRHEHERRQRESDCPVCLDEATLPVALDCGHQWCKSCLHNYLLAATDNKVFPLTCLGNEASCKHPIPISTAQELLSTNEFDALVHASFLAYVHSRPSEFHYCPTPDCPQVYRKGRKNTVLQCPSCLVRICPFCHVQYHEGSSCQDREAEDRKLFEEWKKGRDVKDCPSCKAPIERAAGCNHMTCTRCNTHICWACLATFSTGEEVYDHMHNLHGGIGA</sequence>
<dbReference type="Pfam" id="PF01485">
    <property type="entry name" value="IBR"/>
    <property type="match status" value="1"/>
</dbReference>
<dbReference type="SMART" id="SM00647">
    <property type="entry name" value="IBR"/>
    <property type="match status" value="2"/>
</dbReference>
<dbReference type="GO" id="GO:0043130">
    <property type="term" value="F:ubiquitin binding"/>
    <property type="evidence" value="ECO:0007669"/>
    <property type="project" value="TreeGrafter"/>
</dbReference>
<evidence type="ECO:0000256" key="8">
    <source>
        <dbReference type="PROSITE-ProRule" id="PRU00723"/>
    </source>
</evidence>
<evidence type="ECO:0000256" key="6">
    <source>
        <dbReference type="ARBA" id="ARBA00022786"/>
    </source>
</evidence>
<evidence type="ECO:0000256" key="7">
    <source>
        <dbReference type="ARBA" id="ARBA00022833"/>
    </source>
</evidence>
<dbReference type="SUPFAM" id="SSF57850">
    <property type="entry name" value="RING/U-box"/>
    <property type="match status" value="3"/>
</dbReference>
<dbReference type="GeneID" id="63819430"/>
<dbReference type="SUPFAM" id="SSF54928">
    <property type="entry name" value="RNA-binding domain, RBD"/>
    <property type="match status" value="1"/>
</dbReference>
<evidence type="ECO:0000256" key="2">
    <source>
        <dbReference type="ARBA" id="ARBA00022679"/>
    </source>
</evidence>
<dbReference type="InterPro" id="IPR012677">
    <property type="entry name" value="Nucleotide-bd_a/b_plait_sf"/>
</dbReference>
<keyword evidence="14" id="KW-1185">Reference proteome</keyword>
<name>A0A165GIE4_9APHY</name>
<dbReference type="Gene3D" id="3.30.40.10">
    <property type="entry name" value="Zinc/RING finger domain, C3HC4 (zinc finger)"/>
    <property type="match status" value="1"/>
</dbReference>
<dbReference type="PROSITE" id="PS51873">
    <property type="entry name" value="TRIAD"/>
    <property type="match status" value="1"/>
</dbReference>
<dbReference type="Gene3D" id="1.20.120.1750">
    <property type="match status" value="1"/>
</dbReference>
<dbReference type="InterPro" id="IPR000571">
    <property type="entry name" value="Znf_CCCH"/>
</dbReference>
<accession>A0A165GIE4</accession>
<dbReference type="Pfam" id="PF22191">
    <property type="entry name" value="IBR_1"/>
    <property type="match status" value="1"/>
</dbReference>
<keyword evidence="4" id="KW-0677">Repeat</keyword>
<protein>
    <recommendedName>
        <fullName evidence="15">RING-type E3 ubiquitin transferase</fullName>
    </recommendedName>
</protein>
<evidence type="ECO:0000259" key="10">
    <source>
        <dbReference type="PROSITE" id="PS50089"/>
    </source>
</evidence>
<dbReference type="CDD" id="cd00590">
    <property type="entry name" value="RRM_SF"/>
    <property type="match status" value="1"/>
</dbReference>
<feature type="zinc finger region" description="C3H1-type" evidence="8">
    <location>
        <begin position="20"/>
        <end position="46"/>
    </location>
</feature>
<keyword evidence="5 8" id="KW-0863">Zinc-finger</keyword>
<dbReference type="PROSITE" id="PS50103">
    <property type="entry name" value="ZF_C3H1"/>
    <property type="match status" value="1"/>
</dbReference>
<dbReference type="Proteomes" id="UP000076871">
    <property type="component" value="Unassembled WGS sequence"/>
</dbReference>
<feature type="region of interest" description="Disordered" evidence="9">
    <location>
        <begin position="51"/>
        <end position="97"/>
    </location>
</feature>
<dbReference type="EMBL" id="KV427609">
    <property type="protein sequence ID" value="KZT10391.1"/>
    <property type="molecule type" value="Genomic_DNA"/>
</dbReference>
<feature type="compositionally biased region" description="Polar residues" evidence="9">
    <location>
        <begin position="83"/>
        <end position="95"/>
    </location>
</feature>
<dbReference type="STRING" id="1314785.A0A165GIE4"/>
<gene>
    <name evidence="13" type="ORF">LAESUDRAFT_423546</name>
</gene>
<dbReference type="InterPro" id="IPR013083">
    <property type="entry name" value="Znf_RING/FYVE/PHD"/>
</dbReference>
<dbReference type="RefSeq" id="XP_040768131.1">
    <property type="nucleotide sequence ID" value="XM_040902399.1"/>
</dbReference>
<dbReference type="InterPro" id="IPR002867">
    <property type="entry name" value="IBR_dom"/>
</dbReference>
<dbReference type="InterPro" id="IPR027370">
    <property type="entry name" value="Znf-RING_euk"/>
</dbReference>
<dbReference type="InterPro" id="IPR044066">
    <property type="entry name" value="TRIAD_supradom"/>
</dbReference>
<dbReference type="PROSITE" id="PS50089">
    <property type="entry name" value="ZF_RING_2"/>
    <property type="match status" value="1"/>
</dbReference>
<keyword evidence="7 8" id="KW-0862">Zinc</keyword>
<proteinExistence type="predicted"/>
<evidence type="ECO:0000256" key="5">
    <source>
        <dbReference type="ARBA" id="ARBA00022771"/>
    </source>
</evidence>
<organism evidence="13 14">
    <name type="scientific">Laetiporus sulphureus 93-53</name>
    <dbReference type="NCBI Taxonomy" id="1314785"/>
    <lineage>
        <taxon>Eukaryota</taxon>
        <taxon>Fungi</taxon>
        <taxon>Dikarya</taxon>
        <taxon>Basidiomycota</taxon>
        <taxon>Agaricomycotina</taxon>
        <taxon>Agaricomycetes</taxon>
        <taxon>Polyporales</taxon>
        <taxon>Laetiporus</taxon>
    </lineage>
</organism>
<dbReference type="PANTHER" id="PTHR22770">
    <property type="entry name" value="UBIQUITIN CONJUGATING ENZYME 7 INTERACTING PROTEIN-RELATED"/>
    <property type="match status" value="1"/>
</dbReference>
<dbReference type="GO" id="GO:0008270">
    <property type="term" value="F:zinc ion binding"/>
    <property type="evidence" value="ECO:0007669"/>
    <property type="project" value="UniProtKB-KW"/>
</dbReference>
<dbReference type="InParanoid" id="A0A165GIE4"/>
<keyword evidence="3 8" id="KW-0479">Metal-binding</keyword>
<dbReference type="AlphaFoldDB" id="A0A165GIE4"/>
<dbReference type="PANTHER" id="PTHR22770:SF13">
    <property type="entry name" value="RING-TYPE DOMAIN-CONTAINING PROTEIN"/>
    <property type="match status" value="1"/>
</dbReference>
<dbReference type="GO" id="GO:0004842">
    <property type="term" value="F:ubiquitin-protein transferase activity"/>
    <property type="evidence" value="ECO:0007669"/>
    <property type="project" value="TreeGrafter"/>
</dbReference>
<dbReference type="PROSITE" id="PS00028">
    <property type="entry name" value="ZINC_FINGER_C2H2_1"/>
    <property type="match status" value="1"/>
</dbReference>
<dbReference type="GO" id="GO:0097039">
    <property type="term" value="P:protein linear polyubiquitination"/>
    <property type="evidence" value="ECO:0007669"/>
    <property type="project" value="TreeGrafter"/>
</dbReference>
<reference evidence="13 14" key="1">
    <citation type="journal article" date="2016" name="Mol. Biol. Evol.">
        <title>Comparative Genomics of Early-Diverging Mushroom-Forming Fungi Provides Insights into the Origins of Lignocellulose Decay Capabilities.</title>
        <authorList>
            <person name="Nagy L.G."/>
            <person name="Riley R."/>
            <person name="Tritt A."/>
            <person name="Adam C."/>
            <person name="Daum C."/>
            <person name="Floudas D."/>
            <person name="Sun H."/>
            <person name="Yadav J.S."/>
            <person name="Pangilinan J."/>
            <person name="Larsson K.H."/>
            <person name="Matsuura K."/>
            <person name="Barry K."/>
            <person name="Labutti K."/>
            <person name="Kuo R."/>
            <person name="Ohm R.A."/>
            <person name="Bhattacharya S.S."/>
            <person name="Shirouzu T."/>
            <person name="Yoshinaga Y."/>
            <person name="Martin F.M."/>
            <person name="Grigoriev I.V."/>
            <person name="Hibbett D.S."/>
        </authorList>
    </citation>
    <scope>NUCLEOTIDE SEQUENCE [LARGE SCALE GENOMIC DNA]</scope>
    <source>
        <strain evidence="13 14">93-53</strain>
    </source>
</reference>
<dbReference type="GO" id="GO:0000151">
    <property type="term" value="C:ubiquitin ligase complex"/>
    <property type="evidence" value="ECO:0007669"/>
    <property type="project" value="TreeGrafter"/>
</dbReference>
<dbReference type="GO" id="GO:0003676">
    <property type="term" value="F:nucleic acid binding"/>
    <property type="evidence" value="ECO:0007669"/>
    <property type="project" value="InterPro"/>
</dbReference>
<dbReference type="Gene3D" id="3.30.70.330">
    <property type="match status" value="1"/>
</dbReference>
<feature type="domain" description="RING-type" evidence="12">
    <location>
        <begin position="641"/>
        <end position="849"/>
    </location>
</feature>
<dbReference type="CDD" id="cd20335">
    <property type="entry name" value="BRcat_RBR"/>
    <property type="match status" value="1"/>
</dbReference>
<evidence type="ECO:0000256" key="4">
    <source>
        <dbReference type="ARBA" id="ARBA00022737"/>
    </source>
</evidence>
<keyword evidence="2" id="KW-0808">Transferase</keyword>
<evidence type="ECO:0000256" key="9">
    <source>
        <dbReference type="SAM" id="MobiDB-lite"/>
    </source>
</evidence>
<evidence type="ECO:0000313" key="13">
    <source>
        <dbReference type="EMBL" id="KZT10391.1"/>
    </source>
</evidence>
<dbReference type="SMART" id="SM00184">
    <property type="entry name" value="RING"/>
    <property type="match status" value="1"/>
</dbReference>